<dbReference type="OMA" id="MEGITAN"/>
<dbReference type="OrthoDB" id="269227at2759"/>
<dbReference type="InterPro" id="IPR007867">
    <property type="entry name" value="GMC_OxRtase_C"/>
</dbReference>
<feature type="domain" description="Glucose-methanol-choline oxidoreductase N-terminal" evidence="3">
    <location>
        <begin position="316"/>
        <end position="330"/>
    </location>
</feature>
<dbReference type="PROSITE" id="PS00624">
    <property type="entry name" value="GMC_OXRED_2"/>
    <property type="match status" value="1"/>
</dbReference>
<dbReference type="SUPFAM" id="SSF51905">
    <property type="entry name" value="FAD/NAD(P)-binding domain"/>
    <property type="match status" value="1"/>
</dbReference>
<dbReference type="Gene3D" id="3.50.50.60">
    <property type="entry name" value="FAD/NAD(P)-binding domain"/>
    <property type="match status" value="2"/>
</dbReference>
<dbReference type="InParanoid" id="A0A0G4ECV7"/>
<gene>
    <name evidence="4" type="ORF">Vbra_20230</name>
</gene>
<keyword evidence="1" id="KW-0732">Signal</keyword>
<dbReference type="EMBL" id="CDMY01000193">
    <property type="protein sequence ID" value="CEL93819.1"/>
    <property type="molecule type" value="Genomic_DNA"/>
</dbReference>
<dbReference type="PANTHER" id="PTHR45968">
    <property type="entry name" value="OSJNBA0019K04.7 PROTEIN"/>
    <property type="match status" value="1"/>
</dbReference>
<dbReference type="InterPro" id="IPR051871">
    <property type="entry name" value="GMC_Oxidoreductase-Related"/>
</dbReference>
<dbReference type="InterPro" id="IPR036188">
    <property type="entry name" value="FAD/NAD-bd_sf"/>
</dbReference>
<keyword evidence="5" id="KW-1185">Reference proteome</keyword>
<dbReference type="Pfam" id="PF05199">
    <property type="entry name" value="GMC_oxred_C"/>
    <property type="match status" value="1"/>
</dbReference>
<dbReference type="Proteomes" id="UP000041254">
    <property type="component" value="Unassembled WGS sequence"/>
</dbReference>
<evidence type="ECO:0000256" key="1">
    <source>
        <dbReference type="ARBA" id="ARBA00022729"/>
    </source>
</evidence>
<dbReference type="STRING" id="1169540.A0A0G4ECV7"/>
<reference evidence="4 5" key="1">
    <citation type="submission" date="2014-11" db="EMBL/GenBank/DDBJ databases">
        <authorList>
            <person name="Zhu J."/>
            <person name="Qi W."/>
            <person name="Song R."/>
        </authorList>
    </citation>
    <scope>NUCLEOTIDE SEQUENCE [LARGE SCALE GENOMIC DNA]</scope>
</reference>
<protein>
    <recommendedName>
        <fullName evidence="3">Glucose-methanol-choline oxidoreductase N-terminal domain-containing protein</fullName>
    </recommendedName>
</protein>
<dbReference type="GO" id="GO:0050660">
    <property type="term" value="F:flavin adenine dinucleotide binding"/>
    <property type="evidence" value="ECO:0007669"/>
    <property type="project" value="InterPro"/>
</dbReference>
<evidence type="ECO:0000313" key="5">
    <source>
        <dbReference type="Proteomes" id="UP000041254"/>
    </source>
</evidence>
<organism evidence="4 5">
    <name type="scientific">Vitrella brassicaformis (strain CCMP3155)</name>
    <dbReference type="NCBI Taxonomy" id="1169540"/>
    <lineage>
        <taxon>Eukaryota</taxon>
        <taxon>Sar</taxon>
        <taxon>Alveolata</taxon>
        <taxon>Colpodellida</taxon>
        <taxon>Vitrellaceae</taxon>
        <taxon>Vitrella</taxon>
    </lineage>
</organism>
<dbReference type="Gene3D" id="3.30.410.40">
    <property type="match status" value="2"/>
</dbReference>
<dbReference type="InterPro" id="IPR000172">
    <property type="entry name" value="GMC_OxRdtase_N"/>
</dbReference>
<evidence type="ECO:0000259" key="3">
    <source>
        <dbReference type="PROSITE" id="PS00624"/>
    </source>
</evidence>
<feature type="region of interest" description="Disordered" evidence="2">
    <location>
        <begin position="281"/>
        <end position="300"/>
    </location>
</feature>
<dbReference type="PANTHER" id="PTHR45968:SF3">
    <property type="entry name" value="OS04G0573100 PROTEIN"/>
    <property type="match status" value="1"/>
</dbReference>
<evidence type="ECO:0000256" key="2">
    <source>
        <dbReference type="SAM" id="MobiDB-lite"/>
    </source>
</evidence>
<accession>A0A0G4ECV7</accession>
<name>A0A0G4ECV7_VITBC</name>
<dbReference type="AlphaFoldDB" id="A0A0G4ECV7"/>
<proteinExistence type="predicted"/>
<sequence length="785" mass="84893">MVLLIIMWGDIGCAPPAAEQEVGKLAHRAASATPSGSKDAAHFDYIVVGGGAAGIPLAFTLAEGGKTDVLLIERGGRREDHPDTLTPAGWGVALRKPDVAQHIRTLDNVATHVSNVLSGGTALNAGIQIKELADYYQYLERFGASFDMQLVNESYSWIFDQTSQPMGWNEPWTSAVQHAQETVGFTPHHDACEHLTYGTFTTFSLFEDGLSPYRKRLAADVLLNGTLADPPGVPSGLEVMLRKTVTRILFDTSGELPRATCVEFVDSPEVLEPIDSFANAGLSKKGGNPSGASKRQDGDVGRACIRPGGEVFLSAGAIFTPHLLMNSGVGPKEVVSRVMANKGGEVVKDIPELGQNLHERIWTAVMVFLDHDIPADGHNATLGTTSGFQIAGAHCPSDFGMGDVSLDCTYVNSEEGSGVSAVDLSIVVRVFFPPALRKAPETDFLVAVIEECLDNKDSILCAPLKPMFDCFRRVAGFMTFPPVPKSRGNITVNENGEPIIYGNYFSDKDGVDLHSAVVGLTHTIRMLGTGHLDGVIQKRGPLSCPAHMLNQVLEMILVASRPLTGLPITDETLPSLAAFLEAITQRGSRDNHRVVGTPQEVQDLLFARYLHRKRDAVMGMRALSEDELGVGREEAAEWLGERSSVARWLRQRLQEAKEPPHPAAAEGVRLQKAACESDPHGDVCVKGQLEAARQFAVVPPLPRDATDVRQLEEFVKGHGTGIWHWVGSASMGTVVDSEFRVKGIDSLSICDASVLPQVTRMNVQACILMLGRYAGVLHKRRNKQD</sequence>
<dbReference type="GO" id="GO:0016614">
    <property type="term" value="F:oxidoreductase activity, acting on CH-OH group of donors"/>
    <property type="evidence" value="ECO:0007669"/>
    <property type="project" value="InterPro"/>
</dbReference>
<dbReference type="VEuPathDB" id="CryptoDB:Vbra_20230"/>
<dbReference type="PhylomeDB" id="A0A0G4ECV7"/>
<dbReference type="Pfam" id="PF00732">
    <property type="entry name" value="GMC_oxred_N"/>
    <property type="match status" value="1"/>
</dbReference>
<evidence type="ECO:0000313" key="4">
    <source>
        <dbReference type="EMBL" id="CEL93819.1"/>
    </source>
</evidence>